<accession>A0AAD1RUU9</accession>
<evidence type="ECO:0000313" key="16">
    <source>
        <dbReference type="Proteomes" id="UP001295444"/>
    </source>
</evidence>
<dbReference type="InterPro" id="IPR036236">
    <property type="entry name" value="Znf_C2H2_sf"/>
</dbReference>
<organism evidence="15 16">
    <name type="scientific">Pelobates cultripes</name>
    <name type="common">Western spadefoot toad</name>
    <dbReference type="NCBI Taxonomy" id="61616"/>
    <lineage>
        <taxon>Eukaryota</taxon>
        <taxon>Metazoa</taxon>
        <taxon>Chordata</taxon>
        <taxon>Craniata</taxon>
        <taxon>Vertebrata</taxon>
        <taxon>Euteleostomi</taxon>
        <taxon>Amphibia</taxon>
        <taxon>Batrachia</taxon>
        <taxon>Anura</taxon>
        <taxon>Pelobatoidea</taxon>
        <taxon>Pelobatidae</taxon>
        <taxon>Pelobates</taxon>
    </lineage>
</organism>
<dbReference type="FunFam" id="3.30.160.60:FF:002343">
    <property type="entry name" value="Zinc finger protein 33A"/>
    <property type="match status" value="1"/>
</dbReference>
<evidence type="ECO:0000256" key="10">
    <source>
        <dbReference type="ARBA" id="ARBA00023163"/>
    </source>
</evidence>
<keyword evidence="8" id="KW-0805">Transcription regulation</keyword>
<evidence type="ECO:0000256" key="12">
    <source>
        <dbReference type="PROSITE-ProRule" id="PRU00042"/>
    </source>
</evidence>
<dbReference type="GO" id="GO:0003700">
    <property type="term" value="F:DNA-binding transcription factor activity"/>
    <property type="evidence" value="ECO:0007669"/>
    <property type="project" value="TreeGrafter"/>
</dbReference>
<evidence type="ECO:0000256" key="13">
    <source>
        <dbReference type="SAM" id="MobiDB-lite"/>
    </source>
</evidence>
<keyword evidence="4" id="KW-0479">Metal-binding</keyword>
<feature type="region of interest" description="Disordered" evidence="13">
    <location>
        <begin position="610"/>
        <end position="647"/>
    </location>
</feature>
<feature type="domain" description="C2H2-type" evidence="14">
    <location>
        <begin position="893"/>
        <end position="920"/>
    </location>
</feature>
<reference evidence="15" key="1">
    <citation type="submission" date="2022-03" db="EMBL/GenBank/DDBJ databases">
        <authorList>
            <person name="Alioto T."/>
            <person name="Alioto T."/>
            <person name="Gomez Garrido J."/>
        </authorList>
    </citation>
    <scope>NUCLEOTIDE SEQUENCE</scope>
</reference>
<evidence type="ECO:0000256" key="7">
    <source>
        <dbReference type="ARBA" id="ARBA00022833"/>
    </source>
</evidence>
<feature type="compositionally biased region" description="Basic and acidic residues" evidence="13">
    <location>
        <begin position="99"/>
        <end position="124"/>
    </location>
</feature>
<feature type="compositionally biased region" description="Polar residues" evidence="13">
    <location>
        <begin position="272"/>
        <end position="301"/>
    </location>
</feature>
<feature type="compositionally biased region" description="Polar residues" evidence="13">
    <location>
        <begin position="545"/>
        <end position="554"/>
    </location>
</feature>
<feature type="domain" description="C2H2-type" evidence="14">
    <location>
        <begin position="865"/>
        <end position="892"/>
    </location>
</feature>
<keyword evidence="7" id="KW-0862">Zinc</keyword>
<name>A0AAD1RUU9_PELCU</name>
<feature type="compositionally biased region" description="Polar residues" evidence="13">
    <location>
        <begin position="323"/>
        <end position="338"/>
    </location>
</feature>
<gene>
    <name evidence="15" type="ORF">PECUL_23A031556</name>
</gene>
<feature type="domain" description="C2H2-type" evidence="14">
    <location>
        <begin position="837"/>
        <end position="864"/>
    </location>
</feature>
<dbReference type="PANTHER" id="PTHR24390">
    <property type="entry name" value="ZINC FINGER PROTEIN"/>
    <property type="match status" value="1"/>
</dbReference>
<comment type="similarity">
    <text evidence="3">Belongs to the krueppel C2H2-type zinc-finger protein family.</text>
</comment>
<dbReference type="InterPro" id="IPR013087">
    <property type="entry name" value="Znf_C2H2_type"/>
</dbReference>
<comment type="subcellular location">
    <subcellularLocation>
        <location evidence="2">Nucleus</location>
    </subcellularLocation>
</comment>
<feature type="compositionally biased region" description="Polar residues" evidence="13">
    <location>
        <begin position="615"/>
        <end position="624"/>
    </location>
</feature>
<evidence type="ECO:0000259" key="14">
    <source>
        <dbReference type="PROSITE" id="PS50157"/>
    </source>
</evidence>
<keyword evidence="10" id="KW-0804">Transcription</keyword>
<dbReference type="FunFam" id="3.30.160.60:FF:000250">
    <property type="entry name" value="zinc finger protein 197 isoform X1"/>
    <property type="match status" value="1"/>
</dbReference>
<dbReference type="GO" id="GO:0005634">
    <property type="term" value="C:nucleus"/>
    <property type="evidence" value="ECO:0007669"/>
    <property type="project" value="UniProtKB-SubCell"/>
</dbReference>
<dbReference type="EMBL" id="OW240915">
    <property type="protein sequence ID" value="CAH2281663.1"/>
    <property type="molecule type" value="Genomic_DNA"/>
</dbReference>
<comment type="function">
    <text evidence="1">May be involved in transcriptional regulation.</text>
</comment>
<feature type="compositionally biased region" description="Polar residues" evidence="13">
    <location>
        <begin position="380"/>
        <end position="396"/>
    </location>
</feature>
<evidence type="ECO:0000256" key="4">
    <source>
        <dbReference type="ARBA" id="ARBA00022723"/>
    </source>
</evidence>
<dbReference type="GO" id="GO:0008270">
    <property type="term" value="F:zinc ion binding"/>
    <property type="evidence" value="ECO:0007669"/>
    <property type="project" value="UniProtKB-KW"/>
</dbReference>
<dbReference type="FunFam" id="3.30.160.60:FF:000557">
    <property type="entry name" value="zinc finger and SCAN domain-containing protein 29"/>
    <property type="match status" value="1"/>
</dbReference>
<evidence type="ECO:0000256" key="9">
    <source>
        <dbReference type="ARBA" id="ARBA00023125"/>
    </source>
</evidence>
<feature type="domain" description="C2H2-type" evidence="14">
    <location>
        <begin position="781"/>
        <end position="808"/>
    </location>
</feature>
<evidence type="ECO:0000256" key="1">
    <source>
        <dbReference type="ARBA" id="ARBA00003767"/>
    </source>
</evidence>
<feature type="domain" description="C2H2-type" evidence="14">
    <location>
        <begin position="753"/>
        <end position="780"/>
    </location>
</feature>
<dbReference type="Proteomes" id="UP001295444">
    <property type="component" value="Chromosome 04"/>
</dbReference>
<dbReference type="AlphaFoldDB" id="A0AAD1RUU9"/>
<dbReference type="PROSITE" id="PS00028">
    <property type="entry name" value="ZINC_FINGER_C2H2_1"/>
    <property type="match status" value="6"/>
</dbReference>
<feature type="region of interest" description="Disordered" evidence="13">
    <location>
        <begin position="672"/>
        <end position="709"/>
    </location>
</feature>
<evidence type="ECO:0000256" key="8">
    <source>
        <dbReference type="ARBA" id="ARBA00023015"/>
    </source>
</evidence>
<dbReference type="GO" id="GO:0000978">
    <property type="term" value="F:RNA polymerase II cis-regulatory region sequence-specific DNA binding"/>
    <property type="evidence" value="ECO:0007669"/>
    <property type="project" value="TreeGrafter"/>
</dbReference>
<keyword evidence="11" id="KW-0539">Nucleus</keyword>
<evidence type="ECO:0000313" key="15">
    <source>
        <dbReference type="EMBL" id="CAH2281663.1"/>
    </source>
</evidence>
<dbReference type="Pfam" id="PF00096">
    <property type="entry name" value="zf-C2H2"/>
    <property type="match status" value="6"/>
</dbReference>
<dbReference type="FunFam" id="3.30.160.60:FF:001111">
    <property type="entry name" value="Zinc finger protein 92 homolog"/>
    <property type="match status" value="1"/>
</dbReference>
<evidence type="ECO:0000256" key="5">
    <source>
        <dbReference type="ARBA" id="ARBA00022737"/>
    </source>
</evidence>
<dbReference type="PANTHER" id="PTHR24390:SF244">
    <property type="entry name" value="LD33778P-RELATED"/>
    <property type="match status" value="1"/>
</dbReference>
<evidence type="ECO:0000256" key="6">
    <source>
        <dbReference type="ARBA" id="ARBA00022771"/>
    </source>
</evidence>
<keyword evidence="9" id="KW-0238">DNA-binding</keyword>
<dbReference type="PROSITE" id="PS50157">
    <property type="entry name" value="ZINC_FINGER_C2H2_2"/>
    <property type="match status" value="6"/>
</dbReference>
<feature type="compositionally biased region" description="Basic and acidic residues" evidence="13">
    <location>
        <begin position="1"/>
        <end position="30"/>
    </location>
</feature>
<evidence type="ECO:0000256" key="3">
    <source>
        <dbReference type="ARBA" id="ARBA00006991"/>
    </source>
</evidence>
<feature type="region of interest" description="Disordered" evidence="13">
    <location>
        <begin position="522"/>
        <end position="554"/>
    </location>
</feature>
<keyword evidence="5" id="KW-0677">Repeat</keyword>
<feature type="region of interest" description="Disordered" evidence="13">
    <location>
        <begin position="1"/>
        <end position="131"/>
    </location>
</feature>
<feature type="region of interest" description="Disordered" evidence="13">
    <location>
        <begin position="199"/>
        <end position="444"/>
    </location>
</feature>
<protein>
    <submittedName>
        <fullName evidence="15">Zinc finger 329</fullName>
    </submittedName>
</protein>
<feature type="compositionally biased region" description="Basic and acidic residues" evidence="13">
    <location>
        <begin position="339"/>
        <end position="351"/>
    </location>
</feature>
<feature type="compositionally biased region" description="Basic and acidic residues" evidence="13">
    <location>
        <begin position="686"/>
        <end position="708"/>
    </location>
</feature>
<dbReference type="Gene3D" id="3.30.160.60">
    <property type="entry name" value="Classic Zinc Finger"/>
    <property type="match status" value="6"/>
</dbReference>
<feature type="compositionally biased region" description="Polar residues" evidence="13">
    <location>
        <begin position="352"/>
        <end position="363"/>
    </location>
</feature>
<keyword evidence="16" id="KW-1185">Reference proteome</keyword>
<dbReference type="FunFam" id="3.30.160.60:FF:002737">
    <property type="entry name" value="AGAP008430-PA"/>
    <property type="match status" value="1"/>
</dbReference>
<dbReference type="GO" id="GO:0006357">
    <property type="term" value="P:regulation of transcription by RNA polymerase II"/>
    <property type="evidence" value="ECO:0007669"/>
    <property type="project" value="TreeGrafter"/>
</dbReference>
<keyword evidence="6 12" id="KW-0863">Zinc-finger</keyword>
<evidence type="ECO:0000256" key="11">
    <source>
        <dbReference type="ARBA" id="ARBA00023242"/>
    </source>
</evidence>
<dbReference type="SMART" id="SM00355">
    <property type="entry name" value="ZnF_C2H2"/>
    <property type="match status" value="6"/>
</dbReference>
<dbReference type="SUPFAM" id="SSF57667">
    <property type="entry name" value="beta-beta-alpha zinc fingers"/>
    <property type="match status" value="3"/>
</dbReference>
<proteinExistence type="inferred from homology"/>
<feature type="domain" description="C2H2-type" evidence="14">
    <location>
        <begin position="809"/>
        <end position="836"/>
    </location>
</feature>
<sequence>MRASKRDREHAVRDYKADSEPANRKEREEANQASKGATERTAGASKGATEHTAGASKGVTERTAGASKGATECTAGASKGATERTAGTSKGTHRVIRPGTEHAKKNSKGETESAKTYTKTETKHTKGANKGVIESANNTSIVGTENANIDKLETWVSKAQSECTLSPGKAPADCTLSPGKAPADCTLSPGKAPAECTLSPGKAPAECTLSPGKAPAECTLSPGKAPAECTLSPGKAPAECTLSPGKAPAECTLSPGKAQAECTLSPGKEQAESTPSSGKAQAERTPSSGKAQAERTPSSGKALTERTPSPGKALTERTPSPAIWNSNKVPVSPTMTSKTEAKHASKVETETTKQASRATSSGILQKHKNGKLPSVDNVGRKTNTKPFPSSPTINTRHLNKEDPSPAKSVVKQNSNRCFNAKNKKKSSHKMTYNDVRGQSGASSTVKLETKTQEVGFHHLIEKETPALASHERKKWFSSSKCGKLTFCAKPKSPPRLTVESEAWSKSKEGFDCLYSCAMKPEHQGCSPNRNPEKAKAPESTGVKASPQNIPIGSKDQTNVRISGGEHHIVDTSPVTTVEKHAKQSESQNLHITDKAAMCINCLGCSKNETGDQKNPDPQVNNKLFSDSPAAPKNKMKNSKSLPSSVADPLIAATPQEVKTSIRKAKKRIVEFNNEETGDTSPCKPNQRFDQKKKEVVKHGPDSPTEHSGDNSCVCIKCGKCLDKNNKKNTIIPETKGVLRVKKRRKGFLVKEPYKCKECGKIFTRHFTLLQHQSIHTGEKPFSCQECGKKFRDNNSLKSHMRSHTKEKPYACLECGKRFSQPSSVVVHQRTHTDERPYQCDDCGKSFSDRSTYRHHLRIHTGEKPFSCSYCGKKFTQLAHVQRHEKIHTGERPFGCTVCGKRFIDRSKLIKHELIHKRGND</sequence>
<evidence type="ECO:0000256" key="2">
    <source>
        <dbReference type="ARBA" id="ARBA00004123"/>
    </source>
</evidence>
<dbReference type="FunFam" id="3.30.160.60:FF:000966">
    <property type="entry name" value="ZFP90 zinc finger protein"/>
    <property type="match status" value="1"/>
</dbReference>